<dbReference type="InterPro" id="IPR013083">
    <property type="entry name" value="Znf_RING/FYVE/PHD"/>
</dbReference>
<feature type="binding site" evidence="9">
    <location>
        <position position="293"/>
    </location>
    <ligand>
        <name>Zn(2+)</name>
        <dbReference type="ChEBI" id="CHEBI:29105"/>
        <label>2</label>
    </ligand>
</feature>
<reference evidence="15" key="1">
    <citation type="journal article" date="2016" name="Nat. Commun.">
        <title>Genome analysis of three Pneumocystis species reveals adaptation mechanisms to life exclusively in mammalian hosts.</title>
        <authorList>
            <person name="Ma L."/>
            <person name="Chen Z."/>
            <person name="Huang D.W."/>
            <person name="Kutty G."/>
            <person name="Ishihara M."/>
            <person name="Wang H."/>
            <person name="Abouelleil A."/>
            <person name="Bishop L."/>
            <person name="Davey E."/>
            <person name="Deng R."/>
            <person name="Deng X."/>
            <person name="Fan L."/>
            <person name="Fantoni G."/>
            <person name="Fitzgerald M."/>
            <person name="Gogineni E."/>
            <person name="Goldberg J.M."/>
            <person name="Handley G."/>
            <person name="Hu X."/>
            <person name="Huber C."/>
            <person name="Jiao X."/>
            <person name="Jones K."/>
            <person name="Levin J.Z."/>
            <person name="Liu Y."/>
            <person name="Macdonald P."/>
            <person name="Melnikov A."/>
            <person name="Raley C."/>
            <person name="Sassi M."/>
            <person name="Sherman B.T."/>
            <person name="Song X."/>
            <person name="Sykes S."/>
            <person name="Tran B."/>
            <person name="Walsh L."/>
            <person name="Xia Y."/>
            <person name="Yang J."/>
            <person name="Young S."/>
            <person name="Zeng Q."/>
            <person name="Zheng X."/>
            <person name="Stephens R."/>
            <person name="Nusbaum C."/>
            <person name="Birren B.W."/>
            <person name="Azadi P."/>
            <person name="Lempicki R.A."/>
            <person name="Cuomo C.A."/>
            <person name="Kovacs J.A."/>
        </authorList>
    </citation>
    <scope>NUCLEOTIDE SEQUENCE [LARGE SCALE GENOMIC DNA]</scope>
    <source>
        <strain evidence="15">B123</strain>
    </source>
</reference>
<feature type="compositionally biased region" description="Basic and acidic residues" evidence="12">
    <location>
        <begin position="197"/>
        <end position="215"/>
    </location>
</feature>
<dbReference type="PROSITE" id="PS50016">
    <property type="entry name" value="ZF_PHD_2"/>
    <property type="match status" value="1"/>
</dbReference>
<feature type="site" description="Histone H3K4me3 binding" evidence="8">
    <location>
        <position position="264"/>
    </location>
</feature>
<dbReference type="GO" id="GO:0006355">
    <property type="term" value="P:regulation of DNA-templated transcription"/>
    <property type="evidence" value="ECO:0007669"/>
    <property type="project" value="TreeGrafter"/>
</dbReference>
<dbReference type="HOGENOM" id="CLU_031900_2_1_1"/>
<evidence type="ECO:0000256" key="2">
    <source>
        <dbReference type="ARBA" id="ARBA00010210"/>
    </source>
</evidence>
<dbReference type="AlphaFoldDB" id="M7NN22"/>
<proteinExistence type="inferred from homology"/>
<evidence type="ECO:0000256" key="7">
    <source>
        <dbReference type="ARBA" id="ARBA00023242"/>
    </source>
</evidence>
<accession>M7NN22</accession>
<dbReference type="CDD" id="cd17016">
    <property type="entry name" value="ING_Pho23p_like"/>
    <property type="match status" value="1"/>
</dbReference>
<evidence type="ECO:0000256" key="6">
    <source>
        <dbReference type="ARBA" id="ARBA00022853"/>
    </source>
</evidence>
<evidence type="ECO:0000256" key="8">
    <source>
        <dbReference type="PIRSR" id="PIRSR628651-50"/>
    </source>
</evidence>
<dbReference type="SMART" id="SM01408">
    <property type="entry name" value="ING"/>
    <property type="match status" value="1"/>
</dbReference>
<feature type="compositionally biased region" description="Polar residues" evidence="12">
    <location>
        <begin position="128"/>
        <end position="143"/>
    </location>
</feature>
<name>M7NN22_PNEMU</name>
<feature type="site" description="Histone H3K4me3 binding" evidence="8">
    <location>
        <position position="249"/>
    </location>
</feature>
<evidence type="ECO:0000256" key="11">
    <source>
        <dbReference type="RuleBase" id="RU361213"/>
    </source>
</evidence>
<evidence type="ECO:0000313" key="14">
    <source>
        <dbReference type="EMBL" id="EMR08521.1"/>
    </source>
</evidence>
<keyword evidence="4 10" id="KW-0863">Zinc-finger</keyword>
<dbReference type="Proteomes" id="UP000011958">
    <property type="component" value="Unassembled WGS sequence"/>
</dbReference>
<dbReference type="OMA" id="HEIDAKC"/>
<evidence type="ECO:0000259" key="13">
    <source>
        <dbReference type="PROSITE" id="PS50016"/>
    </source>
</evidence>
<evidence type="ECO:0000256" key="4">
    <source>
        <dbReference type="ARBA" id="ARBA00022771"/>
    </source>
</evidence>
<comment type="function">
    <text evidence="11">Component of an histone acetyltransferase complex.</text>
</comment>
<dbReference type="GeneID" id="19896690"/>
<comment type="similarity">
    <text evidence="2 11">Belongs to the ING family.</text>
</comment>
<comment type="caution">
    <text evidence="14">The sequence shown here is derived from an EMBL/GenBank/DDBJ whole genome shotgun (WGS) entry which is preliminary data.</text>
</comment>
<evidence type="ECO:0000256" key="10">
    <source>
        <dbReference type="PROSITE-ProRule" id="PRU00146"/>
    </source>
</evidence>
<feature type="binding site" evidence="9">
    <location>
        <position position="263"/>
    </location>
    <ligand>
        <name>Zn(2+)</name>
        <dbReference type="ChEBI" id="CHEBI:29105"/>
        <label>2</label>
    </ligand>
</feature>
<feature type="compositionally biased region" description="Basic and acidic residues" evidence="12">
    <location>
        <begin position="144"/>
        <end position="158"/>
    </location>
</feature>
<keyword evidence="3 9" id="KW-0479">Metal-binding</keyword>
<dbReference type="eggNOG" id="KOG1973">
    <property type="taxonomic scope" value="Eukaryota"/>
</dbReference>
<organism evidence="14 15">
    <name type="scientific">Pneumocystis murina (strain B123)</name>
    <name type="common">Mouse pneumocystis pneumonia agent</name>
    <name type="synonym">Pneumocystis carinii f. sp. muris</name>
    <dbReference type="NCBI Taxonomy" id="1069680"/>
    <lineage>
        <taxon>Eukaryota</taxon>
        <taxon>Fungi</taxon>
        <taxon>Dikarya</taxon>
        <taxon>Ascomycota</taxon>
        <taxon>Taphrinomycotina</taxon>
        <taxon>Pneumocystomycetes</taxon>
        <taxon>Pneumocystaceae</taxon>
        <taxon>Pneumocystis</taxon>
    </lineage>
</organism>
<dbReference type="GO" id="GO:0006325">
    <property type="term" value="P:chromatin organization"/>
    <property type="evidence" value="ECO:0007669"/>
    <property type="project" value="UniProtKB-KW"/>
</dbReference>
<dbReference type="GO" id="GO:0008270">
    <property type="term" value="F:zinc ion binding"/>
    <property type="evidence" value="ECO:0007669"/>
    <property type="project" value="UniProtKB-KW"/>
</dbReference>
<comment type="subunit">
    <text evidence="11">Component of an histone acetyltransferase complex. Interacts with H3K4me3 and to a lesser extent with H3K4me2.</text>
</comment>
<dbReference type="Pfam" id="PF23011">
    <property type="entry name" value="PHD-1st_NSD"/>
    <property type="match status" value="1"/>
</dbReference>
<dbReference type="Gene3D" id="3.30.40.10">
    <property type="entry name" value="Zinc/RING finger domain, C3HC4 (zinc finger)"/>
    <property type="match status" value="1"/>
</dbReference>
<feature type="region of interest" description="Disordered" evidence="12">
    <location>
        <begin position="128"/>
        <end position="223"/>
    </location>
</feature>
<dbReference type="InterPro" id="IPR019787">
    <property type="entry name" value="Znf_PHD-finger"/>
</dbReference>
<evidence type="ECO:0000256" key="9">
    <source>
        <dbReference type="PIRSR" id="PIRSR628651-51"/>
    </source>
</evidence>
<dbReference type="SMART" id="SM00249">
    <property type="entry name" value="PHD"/>
    <property type="match status" value="1"/>
</dbReference>
<protein>
    <recommendedName>
        <fullName evidence="11">Chromatin modification-related protein</fullName>
    </recommendedName>
</protein>
<dbReference type="PANTHER" id="PTHR10333">
    <property type="entry name" value="INHIBITOR OF GROWTH PROTEIN"/>
    <property type="match status" value="1"/>
</dbReference>
<comment type="subcellular location">
    <subcellularLocation>
        <location evidence="1 11">Nucleus</location>
    </subcellularLocation>
</comment>
<evidence type="ECO:0000256" key="3">
    <source>
        <dbReference type="ARBA" id="ARBA00022723"/>
    </source>
</evidence>
<dbReference type="RefSeq" id="XP_007875053.1">
    <property type="nucleotide sequence ID" value="XM_007876862.1"/>
</dbReference>
<dbReference type="PROSITE" id="PS01359">
    <property type="entry name" value="ZF_PHD_1"/>
    <property type="match status" value="1"/>
</dbReference>
<dbReference type="SUPFAM" id="SSF57903">
    <property type="entry name" value="FYVE/PHD zinc finger"/>
    <property type="match status" value="1"/>
</dbReference>
<keyword evidence="6 11" id="KW-0156">Chromatin regulator</keyword>
<dbReference type="PANTHER" id="PTHR10333:SF42">
    <property type="entry name" value="INHIBITOR OF GROWTH PROTEIN 5"/>
    <property type="match status" value="1"/>
</dbReference>
<dbReference type="OrthoDB" id="5411773at2759"/>
<evidence type="ECO:0000256" key="5">
    <source>
        <dbReference type="ARBA" id="ARBA00022833"/>
    </source>
</evidence>
<keyword evidence="7 11" id="KW-0539">Nucleus</keyword>
<gene>
    <name evidence="14" type="ORF">PNEG_03003</name>
</gene>
<feature type="binding site" evidence="9">
    <location>
        <position position="274"/>
    </location>
    <ligand>
        <name>Zn(2+)</name>
        <dbReference type="ChEBI" id="CHEBI:29105"/>
        <label>1</label>
    </ligand>
</feature>
<feature type="binding site" evidence="9">
    <location>
        <position position="252"/>
    </location>
    <ligand>
        <name>Zn(2+)</name>
        <dbReference type="ChEBI" id="CHEBI:29105"/>
        <label>1</label>
    </ligand>
</feature>
<dbReference type="InterPro" id="IPR001965">
    <property type="entry name" value="Znf_PHD"/>
</dbReference>
<feature type="binding site" evidence="9">
    <location>
        <position position="277"/>
    </location>
    <ligand>
        <name>Zn(2+)</name>
        <dbReference type="ChEBI" id="CHEBI:29105"/>
        <label>1</label>
    </ligand>
</feature>
<dbReference type="Gene3D" id="6.10.140.1740">
    <property type="match status" value="1"/>
</dbReference>
<feature type="domain" description="PHD-type" evidence="13">
    <location>
        <begin position="247"/>
        <end position="296"/>
    </location>
</feature>
<feature type="site" description="Histone H3K4me3 binding" evidence="8">
    <location>
        <position position="260"/>
    </location>
</feature>
<keyword evidence="5 9" id="KW-0862">Zinc</keyword>
<comment type="domain">
    <text evidence="11">The PHD-type zinc finger mediates the binding to H3K4me3.</text>
</comment>
<dbReference type="InterPro" id="IPR011011">
    <property type="entry name" value="Znf_FYVE_PHD"/>
</dbReference>
<keyword evidence="15" id="KW-1185">Reference proteome</keyword>
<sequence>MKAPNKFLHNNGETYASLNDFIDAIEALPIDLTRIFTLLREVDAKVSNLEHLISSSISNLLANTESFQENKSICISRLRSLLIQIIPYADEKISVASSARDIIKKHLKRLDSDFSLIENEMPPVVRFGSTNHPAFSSNINVSKSENRKETISTRRTTAEELNIPNNSKGNHRENSTPIRKKRTLHINGGTTPPRPNTPDKDRKKGNTYEKFKSKDQNQQSHFQPRRELIRKLENSNPVNILIYPNEPTYCYCDQISYGEMVACDGKKCQREWFHLPCIGLPEPPQGEWYCDECVLEKQIKGRRPRRKIG</sequence>
<dbReference type="VEuPathDB" id="FungiDB:PNEG_03003"/>
<dbReference type="STRING" id="1069680.M7NN22"/>
<dbReference type="Pfam" id="PF12998">
    <property type="entry name" value="ING"/>
    <property type="match status" value="1"/>
</dbReference>
<dbReference type="GO" id="GO:0070210">
    <property type="term" value="C:Rpd3L-Expanded complex"/>
    <property type="evidence" value="ECO:0007669"/>
    <property type="project" value="TreeGrafter"/>
</dbReference>
<feature type="binding site" evidence="9">
    <location>
        <position position="268"/>
    </location>
    <ligand>
        <name>Zn(2+)</name>
        <dbReference type="ChEBI" id="CHEBI:29105"/>
        <label>2</label>
    </ligand>
</feature>
<dbReference type="InterPro" id="IPR028651">
    <property type="entry name" value="ING_fam"/>
</dbReference>
<evidence type="ECO:0000313" key="15">
    <source>
        <dbReference type="Proteomes" id="UP000011958"/>
    </source>
</evidence>
<dbReference type="GO" id="GO:0033698">
    <property type="term" value="C:Rpd3L complex"/>
    <property type="evidence" value="ECO:0007669"/>
    <property type="project" value="TreeGrafter"/>
</dbReference>
<dbReference type="EMBL" id="AFWA02000015">
    <property type="protein sequence ID" value="EMR08521.1"/>
    <property type="molecule type" value="Genomic_DNA"/>
</dbReference>
<feature type="site" description="Histone H3K4me3 binding" evidence="8">
    <location>
        <position position="272"/>
    </location>
</feature>
<dbReference type="InterPro" id="IPR019786">
    <property type="entry name" value="Zinc_finger_PHD-type_CS"/>
</dbReference>
<dbReference type="CDD" id="cd15505">
    <property type="entry name" value="PHD_ING"/>
    <property type="match status" value="1"/>
</dbReference>
<feature type="binding site" evidence="9">
    <location>
        <position position="250"/>
    </location>
    <ligand>
        <name>Zn(2+)</name>
        <dbReference type="ChEBI" id="CHEBI:29105"/>
        <label>1</label>
    </ligand>
</feature>
<dbReference type="InterPro" id="IPR024610">
    <property type="entry name" value="ING_N_histone-binding"/>
</dbReference>
<feature type="binding site" evidence="9">
    <location>
        <position position="290"/>
    </location>
    <ligand>
        <name>Zn(2+)</name>
        <dbReference type="ChEBI" id="CHEBI:29105"/>
        <label>2</label>
    </ligand>
</feature>
<dbReference type="InterPro" id="IPR059153">
    <property type="entry name" value="NSD_PHD-1st"/>
</dbReference>
<evidence type="ECO:0000256" key="1">
    <source>
        <dbReference type="ARBA" id="ARBA00004123"/>
    </source>
</evidence>
<evidence type="ECO:0000256" key="12">
    <source>
        <dbReference type="SAM" id="MobiDB-lite"/>
    </source>
</evidence>